<accession>A0A396BTQ1</accession>
<dbReference type="AlphaFoldDB" id="A0A396BTQ1"/>
<organism evidence="1 2">
    <name type="scientific">Bacteroides fragilis</name>
    <dbReference type="NCBI Taxonomy" id="817"/>
    <lineage>
        <taxon>Bacteria</taxon>
        <taxon>Pseudomonadati</taxon>
        <taxon>Bacteroidota</taxon>
        <taxon>Bacteroidia</taxon>
        <taxon>Bacteroidales</taxon>
        <taxon>Bacteroidaceae</taxon>
        <taxon>Bacteroides</taxon>
    </lineage>
</organism>
<evidence type="ECO:0000313" key="2">
    <source>
        <dbReference type="Proteomes" id="UP000266644"/>
    </source>
</evidence>
<comment type="caution">
    <text evidence="1">The sequence shown here is derived from an EMBL/GenBank/DDBJ whole genome shotgun (WGS) entry which is preliminary data.</text>
</comment>
<reference evidence="1 2" key="1">
    <citation type="submission" date="2018-08" db="EMBL/GenBank/DDBJ databases">
        <title>A genome reference for cultivated species of the human gut microbiota.</title>
        <authorList>
            <person name="Zou Y."/>
            <person name="Xue W."/>
            <person name="Luo G."/>
        </authorList>
    </citation>
    <scope>NUCLEOTIDE SEQUENCE [LARGE SCALE GENOMIC DNA]</scope>
    <source>
        <strain evidence="1 2">AM18-6</strain>
    </source>
</reference>
<evidence type="ECO:0008006" key="3">
    <source>
        <dbReference type="Google" id="ProtNLM"/>
    </source>
</evidence>
<sequence>MDQETLRSLAENKIYSNDGTYKILNHNKELYTGTWEFTDTDEIVETRPDDSYIARVTKKKTQTYNLEIINLEKDTLSFIEKEPRTYSQETSLTPVTYTVMASNHP</sequence>
<dbReference type="EMBL" id="QRJE01000020">
    <property type="protein sequence ID" value="RHH10031.1"/>
    <property type="molecule type" value="Genomic_DNA"/>
</dbReference>
<protein>
    <recommendedName>
        <fullName evidence="3">Lipocalin-like domain-containing protein</fullName>
    </recommendedName>
</protein>
<name>A0A396BTQ1_BACFG</name>
<gene>
    <name evidence="1" type="ORF">DW228_13175</name>
</gene>
<proteinExistence type="predicted"/>
<dbReference type="Proteomes" id="UP000266644">
    <property type="component" value="Unassembled WGS sequence"/>
</dbReference>
<evidence type="ECO:0000313" key="1">
    <source>
        <dbReference type="EMBL" id="RHH10031.1"/>
    </source>
</evidence>